<evidence type="ECO:0000313" key="1">
    <source>
        <dbReference type="EMBL" id="QST74902.1"/>
    </source>
</evidence>
<accession>A0A7U8Z6Z8</accession>
<protein>
    <submittedName>
        <fullName evidence="1">Uncharacterized protein</fullName>
    </submittedName>
</protein>
<evidence type="ECO:0000313" key="2">
    <source>
        <dbReference type="Proteomes" id="UP000663211"/>
    </source>
</evidence>
<dbReference type="RefSeq" id="WP_000540440.1">
    <property type="nucleotide sequence ID" value="NZ_BBVV01000008.1"/>
</dbReference>
<sequence length="64" mass="7426">MGYIDKTNITFYKIDDGILSAIAQFMQETSGAHHFARQVSSERNTKFIKRYYSGQYTLACRCLH</sequence>
<organism evidence="1 2">
    <name type="scientific">Escherichia albertii</name>
    <dbReference type="NCBI Taxonomy" id="208962"/>
    <lineage>
        <taxon>Bacteria</taxon>
        <taxon>Pseudomonadati</taxon>
        <taxon>Pseudomonadota</taxon>
        <taxon>Gammaproteobacteria</taxon>
        <taxon>Enterobacterales</taxon>
        <taxon>Enterobacteriaceae</taxon>
        <taxon>Escherichia</taxon>
    </lineage>
</organism>
<reference evidence="1 2" key="1">
    <citation type="submission" date="2021-03" db="EMBL/GenBank/DDBJ databases">
        <title>Comparative genomics of Chinese and international isolates of Escherichia albertii: population structure and evolution of virulence and antimicrobial resistance.</title>
        <authorList>
            <person name="Wang H."/>
            <person name="Xiong Y."/>
            <person name="Luo L."/>
        </authorList>
    </citation>
    <scope>NUCLEOTIDE SEQUENCE [LARGE SCALE GENOMIC DNA]</scope>
    <source>
        <strain evidence="1 2">Sample 165</strain>
    </source>
</reference>
<dbReference type="AlphaFoldDB" id="A0A7U8Z6Z8"/>
<proteinExistence type="predicted"/>
<gene>
    <name evidence="1" type="ORF">JRC44_07470</name>
</gene>
<name>A0A7U8Z6Z8_ESCAL</name>
<dbReference type="EMBL" id="CP070296">
    <property type="protein sequence ID" value="QST74902.1"/>
    <property type="molecule type" value="Genomic_DNA"/>
</dbReference>
<dbReference type="Proteomes" id="UP000663211">
    <property type="component" value="Chromosome"/>
</dbReference>